<dbReference type="RefSeq" id="WP_194703825.1">
    <property type="nucleotide sequence ID" value="NZ_JADKNH010000017.1"/>
</dbReference>
<dbReference type="SMART" id="SM00267">
    <property type="entry name" value="GGDEF"/>
    <property type="match status" value="1"/>
</dbReference>
<dbReference type="SMART" id="SM00052">
    <property type="entry name" value="EAL"/>
    <property type="match status" value="1"/>
</dbReference>
<dbReference type="SUPFAM" id="SSF141868">
    <property type="entry name" value="EAL domain-like"/>
    <property type="match status" value="1"/>
</dbReference>
<evidence type="ECO:0000259" key="2">
    <source>
        <dbReference type="PROSITE" id="PS50883"/>
    </source>
</evidence>
<comment type="caution">
    <text evidence="4">The sequence shown here is derived from an EMBL/GenBank/DDBJ whole genome shotgun (WGS) entry which is preliminary data.</text>
</comment>
<dbReference type="InterPro" id="IPR000160">
    <property type="entry name" value="GGDEF_dom"/>
</dbReference>
<name>A0ABR9ZYR4_9FIRM</name>
<dbReference type="Proteomes" id="UP000614200">
    <property type="component" value="Unassembled WGS sequence"/>
</dbReference>
<evidence type="ECO:0000259" key="3">
    <source>
        <dbReference type="PROSITE" id="PS50887"/>
    </source>
</evidence>
<dbReference type="Gene3D" id="3.20.20.450">
    <property type="entry name" value="EAL domain"/>
    <property type="match status" value="1"/>
</dbReference>
<dbReference type="CDD" id="cd01949">
    <property type="entry name" value="GGDEF"/>
    <property type="match status" value="1"/>
</dbReference>
<evidence type="ECO:0000313" key="5">
    <source>
        <dbReference type="Proteomes" id="UP000614200"/>
    </source>
</evidence>
<feature type="transmembrane region" description="Helical" evidence="1">
    <location>
        <begin position="126"/>
        <end position="143"/>
    </location>
</feature>
<feature type="domain" description="EAL" evidence="2">
    <location>
        <begin position="383"/>
        <end position="632"/>
    </location>
</feature>
<keyword evidence="1" id="KW-0472">Membrane</keyword>
<dbReference type="PANTHER" id="PTHR33121:SF70">
    <property type="entry name" value="SIGNALING PROTEIN YKOW"/>
    <property type="match status" value="1"/>
</dbReference>
<dbReference type="Pfam" id="PF00563">
    <property type="entry name" value="EAL"/>
    <property type="match status" value="1"/>
</dbReference>
<dbReference type="CDD" id="cd01948">
    <property type="entry name" value="EAL"/>
    <property type="match status" value="1"/>
</dbReference>
<dbReference type="InterPro" id="IPR050706">
    <property type="entry name" value="Cyclic-di-GMP_PDE-like"/>
</dbReference>
<dbReference type="InterPro" id="IPR035919">
    <property type="entry name" value="EAL_sf"/>
</dbReference>
<dbReference type="InterPro" id="IPR043128">
    <property type="entry name" value="Rev_trsase/Diguanyl_cyclase"/>
</dbReference>
<reference evidence="4 5" key="1">
    <citation type="submission" date="2020-11" db="EMBL/GenBank/DDBJ databases">
        <title>Fusibacter basophilias sp. nov.</title>
        <authorList>
            <person name="Qiu D."/>
        </authorList>
    </citation>
    <scope>NUCLEOTIDE SEQUENCE [LARGE SCALE GENOMIC DNA]</scope>
    <source>
        <strain evidence="4 5">Q10-2</strain>
    </source>
</reference>
<gene>
    <name evidence="4" type="ORF">ISU02_21035</name>
</gene>
<feature type="transmembrane region" description="Helical" evidence="1">
    <location>
        <begin position="21"/>
        <end position="41"/>
    </location>
</feature>
<evidence type="ECO:0000313" key="4">
    <source>
        <dbReference type="EMBL" id="MBF4695587.1"/>
    </source>
</evidence>
<proteinExistence type="predicted"/>
<dbReference type="PROSITE" id="PS50887">
    <property type="entry name" value="GGDEF"/>
    <property type="match status" value="1"/>
</dbReference>
<accession>A0ABR9ZYR4</accession>
<organism evidence="4 5">
    <name type="scientific">Fusibacter ferrireducens</name>
    <dbReference type="NCBI Taxonomy" id="2785058"/>
    <lineage>
        <taxon>Bacteria</taxon>
        <taxon>Bacillati</taxon>
        <taxon>Bacillota</taxon>
        <taxon>Clostridia</taxon>
        <taxon>Eubacteriales</taxon>
        <taxon>Eubacteriales Family XII. Incertae Sedis</taxon>
        <taxon>Fusibacter</taxon>
    </lineage>
</organism>
<dbReference type="EMBL" id="JADKNH010000017">
    <property type="protein sequence ID" value="MBF4695587.1"/>
    <property type="molecule type" value="Genomic_DNA"/>
</dbReference>
<feature type="transmembrane region" description="Helical" evidence="1">
    <location>
        <begin position="155"/>
        <end position="175"/>
    </location>
</feature>
<dbReference type="NCBIfam" id="TIGR00254">
    <property type="entry name" value="GGDEF"/>
    <property type="match status" value="1"/>
</dbReference>
<dbReference type="PANTHER" id="PTHR33121">
    <property type="entry name" value="CYCLIC DI-GMP PHOSPHODIESTERASE PDEF"/>
    <property type="match status" value="1"/>
</dbReference>
<keyword evidence="1" id="KW-1133">Transmembrane helix</keyword>
<keyword evidence="5" id="KW-1185">Reference proteome</keyword>
<evidence type="ECO:0000256" key="1">
    <source>
        <dbReference type="SAM" id="Phobius"/>
    </source>
</evidence>
<keyword evidence="1" id="KW-0812">Transmembrane</keyword>
<protein>
    <submittedName>
        <fullName evidence="4">EAL domain-containing protein</fullName>
    </submittedName>
</protein>
<dbReference type="Pfam" id="PF00990">
    <property type="entry name" value="GGDEF"/>
    <property type="match status" value="1"/>
</dbReference>
<feature type="transmembrane region" description="Helical" evidence="1">
    <location>
        <begin position="53"/>
        <end position="75"/>
    </location>
</feature>
<dbReference type="InterPro" id="IPR029787">
    <property type="entry name" value="Nucleotide_cyclase"/>
</dbReference>
<dbReference type="SUPFAM" id="SSF55073">
    <property type="entry name" value="Nucleotide cyclase"/>
    <property type="match status" value="1"/>
</dbReference>
<sequence>MIKKNIYQMHELTTNRQRLSIKIYAFIYIIGLLGSSISIISNPLNTVDGKLKQLIPVGIVITFSLVMLYVLYRAIGKVNWIDKGIFVMTLLLYGIITVVSIGKILSVVIWVPIFIVFLFTLMDIKLSYILITVHLIVTILYNMKYPAYHYEVTKSTYVSMYTIILILLITVPKVLNLFQDYQKKISEDNEALLKKNKHVNVLLEDNAAKNMQLTEIAYKDAVTNLLNRQGFIKALGDCLEKTDNRDLSVLLIDIVQFRNINSVYGYGFGDKVLRKISELLGNPKFKAKHIARVGNDTFAVVITDLKIDELEKRINKDLGYSIFLEELSINIKYRIGISACNSNKKTAEILLNEADIALSKTKELHTMNYFIYDLKLDYEIKNRFSMIWALDQAIETKQIFMVYQPIYDMAAGKVVSVEALARWQDDVFGNISPDVFIELAEKSTLIHPLGDLIIESVCQFARRLDDVESDCCVTINISSRQLGREDFAEMFLEQIDAYSINPQKIGVEITESILIERFELVVEHLNRLRNRGIKIYLDDFGTGYSSLNYLDQLPIDVLKIDKSFVDEILISNRKRHILETIISLARQFDLNVLAEGVETREQAELLEKMGVHRMQGYYYSMPLKENEVYHAI</sequence>
<dbReference type="Gene3D" id="3.30.70.270">
    <property type="match status" value="1"/>
</dbReference>
<feature type="transmembrane region" description="Helical" evidence="1">
    <location>
        <begin position="87"/>
        <end position="120"/>
    </location>
</feature>
<dbReference type="InterPro" id="IPR001633">
    <property type="entry name" value="EAL_dom"/>
</dbReference>
<dbReference type="PROSITE" id="PS50883">
    <property type="entry name" value="EAL"/>
    <property type="match status" value="1"/>
</dbReference>
<feature type="domain" description="GGDEF" evidence="3">
    <location>
        <begin position="245"/>
        <end position="374"/>
    </location>
</feature>